<dbReference type="EC" id="2.5.1.7" evidence="13"/>
<dbReference type="InterPro" id="IPR050068">
    <property type="entry name" value="MurA_subfamily"/>
</dbReference>
<evidence type="ECO:0000256" key="8">
    <source>
        <dbReference type="ARBA" id="ARBA00023306"/>
    </source>
</evidence>
<dbReference type="PANTHER" id="PTHR43783">
    <property type="entry name" value="UDP-N-ACETYLGLUCOSAMINE 1-CARBOXYVINYLTRANSFERASE"/>
    <property type="match status" value="1"/>
</dbReference>
<dbReference type="Gene3D" id="3.65.10.10">
    <property type="entry name" value="Enolpyruvate transferase domain"/>
    <property type="match status" value="2"/>
</dbReference>
<dbReference type="GO" id="GO:0009252">
    <property type="term" value="P:peptidoglycan biosynthetic process"/>
    <property type="evidence" value="ECO:0007669"/>
    <property type="project" value="UniProtKB-UniRule"/>
</dbReference>
<comment type="catalytic activity">
    <reaction evidence="12 13">
        <text>phosphoenolpyruvate + UDP-N-acetyl-alpha-D-glucosamine = UDP-N-acetyl-3-O-(1-carboxyvinyl)-alpha-D-glucosamine + phosphate</text>
        <dbReference type="Rhea" id="RHEA:18681"/>
        <dbReference type="ChEBI" id="CHEBI:43474"/>
        <dbReference type="ChEBI" id="CHEBI:57705"/>
        <dbReference type="ChEBI" id="CHEBI:58702"/>
        <dbReference type="ChEBI" id="CHEBI:68483"/>
        <dbReference type="EC" id="2.5.1.7"/>
    </reaction>
</comment>
<evidence type="ECO:0000256" key="9">
    <source>
        <dbReference type="ARBA" id="ARBA00023316"/>
    </source>
</evidence>
<evidence type="ECO:0000256" key="4">
    <source>
        <dbReference type="ARBA" id="ARBA00022618"/>
    </source>
</evidence>
<name>A0A918XWM9_9PROT</name>
<dbReference type="Pfam" id="PF00275">
    <property type="entry name" value="EPSP_synthase"/>
    <property type="match status" value="1"/>
</dbReference>
<dbReference type="SUPFAM" id="SSF55205">
    <property type="entry name" value="EPT/RTPC-like"/>
    <property type="match status" value="1"/>
</dbReference>
<feature type="binding site" evidence="13">
    <location>
        <position position="340"/>
    </location>
    <ligand>
        <name>UDP-N-acetyl-alpha-D-glucosamine</name>
        <dbReference type="ChEBI" id="CHEBI:57705"/>
    </ligand>
</feature>
<dbReference type="NCBIfam" id="NF006873">
    <property type="entry name" value="PRK09369.1"/>
    <property type="match status" value="1"/>
</dbReference>
<evidence type="ECO:0000256" key="13">
    <source>
        <dbReference type="HAMAP-Rule" id="MF_00111"/>
    </source>
</evidence>
<keyword evidence="5 13" id="KW-0808">Transferase</keyword>
<evidence type="ECO:0000256" key="10">
    <source>
        <dbReference type="ARBA" id="ARBA00023317"/>
    </source>
</evidence>
<comment type="caution">
    <text evidence="15">The sequence shown here is derived from an EMBL/GenBank/DDBJ whole genome shotgun (WGS) entry which is preliminary data.</text>
</comment>
<feature type="domain" description="Enolpyruvate transferase" evidence="14">
    <location>
        <begin position="7"/>
        <end position="419"/>
    </location>
</feature>
<feature type="modified residue" description="2-(S-cysteinyl)pyruvic acid O-phosphothioketal" evidence="13">
    <location>
        <position position="122"/>
    </location>
</feature>
<dbReference type="HAMAP" id="MF_00111">
    <property type="entry name" value="MurA"/>
    <property type="match status" value="1"/>
</dbReference>
<keyword evidence="7 13" id="KW-0573">Peptidoglycan synthesis</keyword>
<keyword evidence="10 13" id="KW-0670">Pyruvate</keyword>
<keyword evidence="6 13" id="KW-0133">Cell shape</keyword>
<dbReference type="GO" id="GO:0019277">
    <property type="term" value="P:UDP-N-acetylgalactosamine biosynthetic process"/>
    <property type="evidence" value="ECO:0007669"/>
    <property type="project" value="InterPro"/>
</dbReference>
<evidence type="ECO:0000256" key="1">
    <source>
        <dbReference type="ARBA" id="ARBA00004496"/>
    </source>
</evidence>
<dbReference type="AlphaFoldDB" id="A0A918XWM9"/>
<evidence type="ECO:0000256" key="2">
    <source>
        <dbReference type="ARBA" id="ARBA00004752"/>
    </source>
</evidence>
<keyword evidence="3 13" id="KW-0963">Cytoplasm</keyword>
<accession>A0A918XWM9</accession>
<comment type="pathway">
    <text evidence="2 13">Cell wall biogenesis; peptidoglycan biosynthesis.</text>
</comment>
<dbReference type="GO" id="GO:0051301">
    <property type="term" value="P:cell division"/>
    <property type="evidence" value="ECO:0007669"/>
    <property type="project" value="UniProtKB-KW"/>
</dbReference>
<keyword evidence="16" id="KW-1185">Reference proteome</keyword>
<dbReference type="InterPro" id="IPR005750">
    <property type="entry name" value="UDP_GlcNAc_COvinyl_MurA"/>
</dbReference>
<evidence type="ECO:0000256" key="6">
    <source>
        <dbReference type="ARBA" id="ARBA00022960"/>
    </source>
</evidence>
<dbReference type="PANTHER" id="PTHR43783:SF1">
    <property type="entry name" value="UDP-N-ACETYLGLUCOSAMINE 1-CARBOXYVINYLTRANSFERASE"/>
    <property type="match status" value="1"/>
</dbReference>
<comment type="function">
    <text evidence="13">Cell wall formation. Adds enolpyruvyl to UDP-N-acetylglucosamine.</text>
</comment>
<gene>
    <name evidence="13 15" type="primary">murA</name>
    <name evidence="15" type="ORF">GCM10017083_49910</name>
</gene>
<keyword evidence="8 13" id="KW-0131">Cell cycle</keyword>
<evidence type="ECO:0000256" key="7">
    <source>
        <dbReference type="ARBA" id="ARBA00022984"/>
    </source>
</evidence>
<dbReference type="EMBL" id="BMZS01000013">
    <property type="protein sequence ID" value="GHD61903.1"/>
    <property type="molecule type" value="Genomic_DNA"/>
</dbReference>
<dbReference type="FunFam" id="3.65.10.10:FF:000001">
    <property type="entry name" value="UDP-N-acetylglucosamine 1-carboxyvinyltransferase"/>
    <property type="match status" value="1"/>
</dbReference>
<dbReference type="GO" id="GO:0071555">
    <property type="term" value="P:cell wall organization"/>
    <property type="evidence" value="ECO:0007669"/>
    <property type="project" value="UniProtKB-KW"/>
</dbReference>
<dbReference type="InterPro" id="IPR001986">
    <property type="entry name" value="Enolpyruvate_Tfrase_dom"/>
</dbReference>
<dbReference type="RefSeq" id="WP_189994825.1">
    <property type="nucleotide sequence ID" value="NZ_BMZS01000013.1"/>
</dbReference>
<dbReference type="InterPro" id="IPR036968">
    <property type="entry name" value="Enolpyruvate_Tfrase_sf"/>
</dbReference>
<keyword evidence="4 13" id="KW-0132">Cell division</keyword>
<feature type="active site" description="Proton donor" evidence="13">
    <location>
        <position position="122"/>
    </location>
</feature>
<feature type="binding site" evidence="13">
    <location>
        <begin position="127"/>
        <end position="131"/>
    </location>
    <ligand>
        <name>UDP-N-acetyl-alpha-D-glucosamine</name>
        <dbReference type="ChEBI" id="CHEBI:57705"/>
    </ligand>
</feature>
<comment type="subcellular location">
    <subcellularLocation>
        <location evidence="1 13">Cytoplasm</location>
    </subcellularLocation>
</comment>
<feature type="binding site" evidence="13">
    <location>
        <position position="98"/>
    </location>
    <ligand>
        <name>UDP-N-acetyl-alpha-D-glucosamine</name>
        <dbReference type="ChEBI" id="CHEBI:57705"/>
    </ligand>
</feature>
<dbReference type="GO" id="GO:0005737">
    <property type="term" value="C:cytoplasm"/>
    <property type="evidence" value="ECO:0007669"/>
    <property type="project" value="UniProtKB-SubCell"/>
</dbReference>
<organism evidence="15 16">
    <name type="scientific">Thalassobaculum fulvum</name>
    <dbReference type="NCBI Taxonomy" id="1633335"/>
    <lineage>
        <taxon>Bacteria</taxon>
        <taxon>Pseudomonadati</taxon>
        <taxon>Pseudomonadota</taxon>
        <taxon>Alphaproteobacteria</taxon>
        <taxon>Rhodospirillales</taxon>
        <taxon>Thalassobaculaceae</taxon>
        <taxon>Thalassobaculum</taxon>
    </lineage>
</organism>
<proteinExistence type="inferred from homology"/>
<evidence type="ECO:0000256" key="3">
    <source>
        <dbReference type="ARBA" id="ARBA00022490"/>
    </source>
</evidence>
<dbReference type="GO" id="GO:0008360">
    <property type="term" value="P:regulation of cell shape"/>
    <property type="evidence" value="ECO:0007669"/>
    <property type="project" value="UniProtKB-KW"/>
</dbReference>
<dbReference type="InterPro" id="IPR013792">
    <property type="entry name" value="RNA3'P_cycl/enolpyr_Trfase_a/b"/>
</dbReference>
<reference evidence="15" key="2">
    <citation type="submission" date="2020-09" db="EMBL/GenBank/DDBJ databases">
        <authorList>
            <person name="Sun Q."/>
            <person name="Kim S."/>
        </authorList>
    </citation>
    <scope>NUCLEOTIDE SEQUENCE</scope>
    <source>
        <strain evidence="15">KCTC 42651</strain>
    </source>
</reference>
<protein>
    <recommendedName>
        <fullName evidence="13">UDP-N-acetylglucosamine 1-carboxyvinyltransferase</fullName>
        <ecNumber evidence="13">2.5.1.7</ecNumber>
    </recommendedName>
    <alternativeName>
        <fullName evidence="13">Enoylpyruvate transferase</fullName>
    </alternativeName>
    <alternativeName>
        <fullName evidence="13">UDP-N-acetylglucosamine enolpyruvyl transferase</fullName>
        <shortName evidence="13">EPT</shortName>
    </alternativeName>
</protein>
<evidence type="ECO:0000256" key="5">
    <source>
        <dbReference type="ARBA" id="ARBA00022679"/>
    </source>
</evidence>
<evidence type="ECO:0000256" key="11">
    <source>
        <dbReference type="ARBA" id="ARBA00038367"/>
    </source>
</evidence>
<dbReference type="NCBIfam" id="TIGR01072">
    <property type="entry name" value="murA"/>
    <property type="match status" value="1"/>
</dbReference>
<evidence type="ECO:0000313" key="15">
    <source>
        <dbReference type="EMBL" id="GHD61903.1"/>
    </source>
</evidence>
<feature type="binding site" evidence="13">
    <location>
        <begin position="22"/>
        <end position="23"/>
    </location>
    <ligand>
        <name>phosphoenolpyruvate</name>
        <dbReference type="ChEBI" id="CHEBI:58702"/>
    </ligand>
</feature>
<comment type="similarity">
    <text evidence="11 13">Belongs to the EPSP synthase family. MurA subfamily.</text>
</comment>
<feature type="binding site" evidence="13">
    <location>
        <position position="318"/>
    </location>
    <ligand>
        <name>UDP-N-acetyl-alpha-D-glucosamine</name>
        <dbReference type="ChEBI" id="CHEBI:57705"/>
    </ligand>
</feature>
<dbReference type="CDD" id="cd01555">
    <property type="entry name" value="UdpNAET"/>
    <property type="match status" value="1"/>
</dbReference>
<comment type="caution">
    <text evidence="13">Lacks conserved residue(s) required for the propagation of feature annotation.</text>
</comment>
<dbReference type="Proteomes" id="UP000630353">
    <property type="component" value="Unassembled WGS sequence"/>
</dbReference>
<evidence type="ECO:0000313" key="16">
    <source>
        <dbReference type="Proteomes" id="UP000630353"/>
    </source>
</evidence>
<evidence type="ECO:0000259" key="14">
    <source>
        <dbReference type="Pfam" id="PF00275"/>
    </source>
</evidence>
<dbReference type="GO" id="GO:0008760">
    <property type="term" value="F:UDP-N-acetylglucosamine 1-carboxyvinyltransferase activity"/>
    <property type="evidence" value="ECO:0007669"/>
    <property type="project" value="UniProtKB-UniRule"/>
</dbReference>
<reference evidence="15" key="1">
    <citation type="journal article" date="2014" name="Int. J. Syst. Evol. Microbiol.">
        <title>Complete genome sequence of Corynebacterium casei LMG S-19264T (=DSM 44701T), isolated from a smear-ripened cheese.</title>
        <authorList>
            <consortium name="US DOE Joint Genome Institute (JGI-PGF)"/>
            <person name="Walter F."/>
            <person name="Albersmeier A."/>
            <person name="Kalinowski J."/>
            <person name="Ruckert C."/>
        </authorList>
    </citation>
    <scope>NUCLEOTIDE SEQUENCE</scope>
    <source>
        <strain evidence="15">KCTC 42651</strain>
    </source>
</reference>
<evidence type="ECO:0000256" key="12">
    <source>
        <dbReference type="ARBA" id="ARBA00047527"/>
    </source>
</evidence>
<sequence length="438" mass="45587">MDQIRVHGGRPLHGRLPISGAKNAALPLMAAGLLTAEPLRLANVPRLADIASMTSLLRQHGVRIERLDASDGAGDTLTLSAEEIVSTVAPYDLVRKMRASVLVLGPLLARFGEATVSLPGGCAIGNRPVDLHLKGLAELGAEVEIENGYIKAGAPRSPGGGRRLHGGRVAFPFVSVGATENLMMAAALAGGETELVNAAREPEIVDLARLLTSMGATIEGAGTDTVRIQGRESLSGAVHRVIPDRIETGTYAMAVGIAGGEVVLDGAEAGLIASVVDTLGDAGLRLEPVEGGLLVARGADPVIGVDMMTEPYPGFPTDLQAQFMALMTVAKGASMITETIFENRFMHVPELGRMGANINVHHASAMVRGVPQLTGAPVMATDLRASVSLVLAGLAASGTTTINRVYHLDRGYDRLVDKLSACGAHIERVPTERAAAEE</sequence>
<keyword evidence="9 13" id="KW-0961">Cell wall biogenesis/degradation</keyword>